<evidence type="ECO:0000256" key="1">
    <source>
        <dbReference type="ARBA" id="ARBA00022898"/>
    </source>
</evidence>
<dbReference type="InterPro" id="IPR000192">
    <property type="entry name" value="Aminotrans_V_dom"/>
</dbReference>
<dbReference type="EMBL" id="AUZX01002923">
    <property type="protein sequence ID" value="EQD75351.1"/>
    <property type="molecule type" value="Genomic_DNA"/>
</dbReference>
<dbReference type="PANTHER" id="PTHR43586">
    <property type="entry name" value="CYSTEINE DESULFURASE"/>
    <property type="match status" value="1"/>
</dbReference>
<evidence type="ECO:0000313" key="3">
    <source>
        <dbReference type="EMBL" id="EQD75351.1"/>
    </source>
</evidence>
<feature type="domain" description="Aminotransferase class V" evidence="2">
    <location>
        <begin position="72"/>
        <end position="132"/>
    </location>
</feature>
<dbReference type="InterPro" id="IPR015422">
    <property type="entry name" value="PyrdxlP-dep_Trfase_small"/>
</dbReference>
<keyword evidence="1" id="KW-0663">Pyridoxal phosphate</keyword>
<protein>
    <submittedName>
        <fullName evidence="3">Cysteine desulfurase, SufS subfamily</fullName>
    </submittedName>
</protein>
<dbReference type="AlphaFoldDB" id="T1BR48"/>
<evidence type="ECO:0000259" key="2">
    <source>
        <dbReference type="Pfam" id="PF00266"/>
    </source>
</evidence>
<name>T1BR48_9ZZZZ</name>
<sequence>AAVNFLKRIGMNNIRTHEKELISYTLKQEEESGIKNLISYGTRNIESRAGIYAFNVGEIPRLGINPLADEGISFMIKAIHPHDLSAIADRIFGVELRSGHHCAMPMTEDLGVTSTVRASYYIYNRKEDIDRLFDAIRAGIKRFGL</sequence>
<reference evidence="3" key="2">
    <citation type="journal article" date="2014" name="ISME J.">
        <title>Microbial stratification in low pH oxic and suboxic macroscopic growths along an acid mine drainage.</title>
        <authorList>
            <person name="Mendez-Garcia C."/>
            <person name="Mesa V."/>
            <person name="Sprenger R.R."/>
            <person name="Richter M."/>
            <person name="Diez M.S."/>
            <person name="Solano J."/>
            <person name="Bargiela R."/>
            <person name="Golyshina O.V."/>
            <person name="Manteca A."/>
            <person name="Ramos J.L."/>
            <person name="Gallego J.R."/>
            <person name="Llorente I."/>
            <person name="Martins Dos Santos V.A."/>
            <person name="Jensen O.N."/>
            <person name="Pelaez A.I."/>
            <person name="Sanchez J."/>
            <person name="Ferrer M."/>
        </authorList>
    </citation>
    <scope>NUCLEOTIDE SEQUENCE</scope>
</reference>
<dbReference type="InterPro" id="IPR015424">
    <property type="entry name" value="PyrdxlP-dep_Trfase"/>
</dbReference>
<dbReference type="SUPFAM" id="SSF53383">
    <property type="entry name" value="PLP-dependent transferases"/>
    <property type="match status" value="1"/>
</dbReference>
<dbReference type="Gene3D" id="3.90.1150.10">
    <property type="entry name" value="Aspartate Aminotransferase, domain 1"/>
    <property type="match status" value="1"/>
</dbReference>
<reference evidence="3" key="1">
    <citation type="submission" date="2013-08" db="EMBL/GenBank/DDBJ databases">
        <authorList>
            <person name="Mendez C."/>
            <person name="Richter M."/>
            <person name="Ferrer M."/>
            <person name="Sanchez J."/>
        </authorList>
    </citation>
    <scope>NUCLEOTIDE SEQUENCE</scope>
</reference>
<gene>
    <name evidence="3" type="ORF">B1A_04019</name>
</gene>
<organism evidence="3">
    <name type="scientific">mine drainage metagenome</name>
    <dbReference type="NCBI Taxonomy" id="410659"/>
    <lineage>
        <taxon>unclassified sequences</taxon>
        <taxon>metagenomes</taxon>
        <taxon>ecological metagenomes</taxon>
    </lineage>
</organism>
<dbReference type="PANTHER" id="PTHR43586:SF8">
    <property type="entry name" value="CYSTEINE DESULFURASE 1, CHLOROPLASTIC"/>
    <property type="match status" value="1"/>
</dbReference>
<accession>T1BR48</accession>
<proteinExistence type="predicted"/>
<comment type="caution">
    <text evidence="3">The sequence shown here is derived from an EMBL/GenBank/DDBJ whole genome shotgun (WGS) entry which is preliminary data.</text>
</comment>
<dbReference type="Pfam" id="PF00266">
    <property type="entry name" value="Aminotran_5"/>
    <property type="match status" value="1"/>
</dbReference>
<feature type="non-terminal residue" evidence="3">
    <location>
        <position position="1"/>
    </location>
</feature>